<sequence>MKTPWGEHLNTDMPLAEYPRLMLQRGSFTCLNGWWEYQITSEKDPFSEKNWKKILVPFALGTELSGTKEILQPGQVLWYRHSFAYQPTTDRTILNFEAVDQCCRVWVNGVEAGAHEGGYAPFSFDISGMIKEKNEILVRVTDDSDQGIYAYGKQKLVHGGIWYRPMSGIYQTVWLEDLPAHAVEDLKITPDFDHSRVYLRMVGTFTQAVITVFADGELVHRGITSGKDYTIPLESVHPWSPEDPFLYQLYIQTEDETIKSYFAMRKFSSGRDSHGKIRFLLNGKPAFISGVLDQGYTPDGWMTYPSEDMMCYELTKLKEMGFNMVRKHIKVECRRWYSLCDQLGLLVMQDMPSGGGPYSFWLTGILPTLGIRRVHDNQYAKFGRADEASRKAYYLELDQMLDTLYNYPCIFAWVPFNEGWGQFDSCAASEYIRDYDSTRLIDSASGWHDQGVGDFNSRHCYFYRFHEPKEDGRIALLSEFGGLMYLEYGHSEVDSLHGLYRKYRNKLKLNEAVFRLYEKNVLRNIPKGLSGCVFTQVADVEEECNGLFTADRRVIKIDARRMRKMNQRCIRSVK</sequence>
<dbReference type="Proteomes" id="UP000461880">
    <property type="component" value="Unassembled WGS sequence"/>
</dbReference>
<dbReference type="SUPFAM" id="SSF49785">
    <property type="entry name" value="Galactose-binding domain-like"/>
    <property type="match status" value="1"/>
</dbReference>
<dbReference type="Gene3D" id="3.20.20.80">
    <property type="entry name" value="Glycosidases"/>
    <property type="match status" value="1"/>
</dbReference>
<dbReference type="Pfam" id="PF02836">
    <property type="entry name" value="Glyco_hydro_2_C"/>
    <property type="match status" value="1"/>
</dbReference>
<dbReference type="InterPro" id="IPR006103">
    <property type="entry name" value="Glyco_hydro_2_cat"/>
</dbReference>
<dbReference type="Pfam" id="PF02837">
    <property type="entry name" value="Glyco_hydro_2_N"/>
    <property type="match status" value="1"/>
</dbReference>
<dbReference type="SUPFAM" id="SSF51445">
    <property type="entry name" value="(Trans)glycosidases"/>
    <property type="match status" value="1"/>
</dbReference>
<evidence type="ECO:0000259" key="5">
    <source>
        <dbReference type="Pfam" id="PF02837"/>
    </source>
</evidence>
<dbReference type="InterPro" id="IPR013783">
    <property type="entry name" value="Ig-like_fold"/>
</dbReference>
<dbReference type="Gene3D" id="2.60.40.10">
    <property type="entry name" value="Immunoglobulins"/>
    <property type="match status" value="1"/>
</dbReference>
<dbReference type="PANTHER" id="PTHR42732">
    <property type="entry name" value="BETA-GALACTOSIDASE"/>
    <property type="match status" value="1"/>
</dbReference>
<dbReference type="InterPro" id="IPR036156">
    <property type="entry name" value="Beta-gal/glucu_dom_sf"/>
</dbReference>
<comment type="similarity">
    <text evidence="1">Belongs to the glycosyl hydrolase 2 family.</text>
</comment>
<dbReference type="RefSeq" id="WP_154505930.1">
    <property type="nucleotide sequence ID" value="NZ_VUMN01000045.1"/>
</dbReference>
<evidence type="ECO:0000256" key="2">
    <source>
        <dbReference type="ARBA" id="ARBA00022801"/>
    </source>
</evidence>
<feature type="domain" description="Glycoside hydrolase family 2 catalytic" evidence="4">
    <location>
        <begin position="278"/>
        <end position="505"/>
    </location>
</feature>
<dbReference type="AlphaFoldDB" id="A0A7X2NUH3"/>
<dbReference type="EMBL" id="VUMN01000045">
    <property type="protein sequence ID" value="MSS59715.1"/>
    <property type="molecule type" value="Genomic_DNA"/>
</dbReference>
<dbReference type="PANTHER" id="PTHR42732:SF2">
    <property type="entry name" value="BETA-MANNOSIDASE"/>
    <property type="match status" value="1"/>
</dbReference>
<evidence type="ECO:0000256" key="3">
    <source>
        <dbReference type="ARBA" id="ARBA00023295"/>
    </source>
</evidence>
<reference evidence="6 7" key="1">
    <citation type="submission" date="2019-08" db="EMBL/GenBank/DDBJ databases">
        <title>In-depth cultivation of the pig gut microbiome towards novel bacterial diversity and tailored functional studies.</title>
        <authorList>
            <person name="Wylensek D."/>
            <person name="Hitch T.C.A."/>
            <person name="Clavel T."/>
        </authorList>
    </citation>
    <scope>NUCLEOTIDE SEQUENCE [LARGE SCALE GENOMIC DNA]</scope>
    <source>
        <strain evidence="6 7">Oil+RF-744-GAM-WT-6</strain>
    </source>
</reference>
<keyword evidence="3" id="KW-0326">Glycosidase</keyword>
<evidence type="ECO:0000313" key="6">
    <source>
        <dbReference type="EMBL" id="MSS59715.1"/>
    </source>
</evidence>
<evidence type="ECO:0000259" key="4">
    <source>
        <dbReference type="Pfam" id="PF02836"/>
    </source>
</evidence>
<dbReference type="SUPFAM" id="SSF49303">
    <property type="entry name" value="beta-Galactosidase/glucuronidase domain"/>
    <property type="match status" value="1"/>
</dbReference>
<keyword evidence="2 6" id="KW-0378">Hydrolase</keyword>
<gene>
    <name evidence="6" type="ORF">FYJ51_12505</name>
</gene>
<organism evidence="6 7">
    <name type="scientific">Stecheria intestinalis</name>
    <dbReference type="NCBI Taxonomy" id="2606630"/>
    <lineage>
        <taxon>Bacteria</taxon>
        <taxon>Bacillati</taxon>
        <taxon>Bacillota</taxon>
        <taxon>Erysipelotrichia</taxon>
        <taxon>Erysipelotrichales</taxon>
        <taxon>Erysipelotrichaceae</taxon>
        <taxon>Stecheria</taxon>
    </lineage>
</organism>
<feature type="domain" description="Glycosyl hydrolases family 2 sugar binding" evidence="5">
    <location>
        <begin position="90"/>
        <end position="179"/>
    </location>
</feature>
<keyword evidence="7" id="KW-1185">Reference proteome</keyword>
<accession>A0A7X2NUH3</accession>
<name>A0A7X2NUH3_9FIRM</name>
<dbReference type="InterPro" id="IPR006104">
    <property type="entry name" value="Glyco_hydro_2_N"/>
</dbReference>
<evidence type="ECO:0000256" key="1">
    <source>
        <dbReference type="ARBA" id="ARBA00007401"/>
    </source>
</evidence>
<dbReference type="GO" id="GO:0005975">
    <property type="term" value="P:carbohydrate metabolic process"/>
    <property type="evidence" value="ECO:0007669"/>
    <property type="project" value="InterPro"/>
</dbReference>
<comment type="caution">
    <text evidence="6">The sequence shown here is derived from an EMBL/GenBank/DDBJ whole genome shotgun (WGS) entry which is preliminary data.</text>
</comment>
<dbReference type="InterPro" id="IPR051913">
    <property type="entry name" value="GH2_Domain-Containing"/>
</dbReference>
<protein>
    <submittedName>
        <fullName evidence="6">Glycoside hydrolase family 2</fullName>
    </submittedName>
</protein>
<evidence type="ECO:0000313" key="7">
    <source>
        <dbReference type="Proteomes" id="UP000461880"/>
    </source>
</evidence>
<dbReference type="InterPro" id="IPR008979">
    <property type="entry name" value="Galactose-bd-like_sf"/>
</dbReference>
<proteinExistence type="inferred from homology"/>
<dbReference type="GO" id="GO:0004553">
    <property type="term" value="F:hydrolase activity, hydrolyzing O-glycosyl compounds"/>
    <property type="evidence" value="ECO:0007669"/>
    <property type="project" value="InterPro"/>
</dbReference>
<dbReference type="InterPro" id="IPR017853">
    <property type="entry name" value="GH"/>
</dbReference>
<dbReference type="Gene3D" id="2.60.120.260">
    <property type="entry name" value="Galactose-binding domain-like"/>
    <property type="match status" value="1"/>
</dbReference>